<dbReference type="InterPro" id="IPR002853">
    <property type="entry name" value="TFIIE_asu"/>
</dbReference>
<dbReference type="InterPro" id="IPR036390">
    <property type="entry name" value="WH_DNA-bd_sf"/>
</dbReference>
<accession>A0A0H1QYE3</accession>
<evidence type="ECO:0000259" key="5">
    <source>
        <dbReference type="PROSITE" id="PS51344"/>
    </source>
</evidence>
<dbReference type="Proteomes" id="UP000035301">
    <property type="component" value="Unassembled WGS sequence"/>
</dbReference>
<proteinExistence type="inferred from homology"/>
<dbReference type="AlphaFoldDB" id="A0A0H1QYE3"/>
<dbReference type="GO" id="GO:0006355">
    <property type="term" value="P:regulation of DNA-templated transcription"/>
    <property type="evidence" value="ECO:0007669"/>
    <property type="project" value="InterPro"/>
</dbReference>
<dbReference type="Gene3D" id="1.10.10.10">
    <property type="entry name" value="Winged helix-like DNA-binding domain superfamily/Winged helix DNA-binding domain"/>
    <property type="match status" value="1"/>
</dbReference>
<dbReference type="GO" id="GO:0003677">
    <property type="term" value="F:DNA binding"/>
    <property type="evidence" value="ECO:0007669"/>
    <property type="project" value="UniProtKB-KW"/>
</dbReference>
<dbReference type="PATRIC" id="fig|1550566.3.peg.2026"/>
<comment type="domain">
    <text evidence="4">The winged helix domain is involved in binding to DNA in the preinitiation complex.</text>
</comment>
<comment type="subunit">
    <text evidence="4">Monomer. Interaction with RNA polymerase subunits RpoF and RpoE is necessary for Tfe stimulatory transcription activity. Able to interact with Tbp and RNA polymerase in the absence of DNA promoter. Interacts both with the preinitiation and elongation complexes.</text>
</comment>
<dbReference type="InterPro" id="IPR039997">
    <property type="entry name" value="TFE"/>
</dbReference>
<keyword evidence="2 4" id="KW-0238">DNA-binding</keyword>
<dbReference type="PIRSF" id="PIRSF006373">
    <property type="entry name" value="TF_E_archaea"/>
    <property type="match status" value="1"/>
</dbReference>
<evidence type="ECO:0000256" key="2">
    <source>
        <dbReference type="ARBA" id="ARBA00023125"/>
    </source>
</evidence>
<dbReference type="PANTHER" id="PTHR13097">
    <property type="entry name" value="TRANSCRIPTION INITIATION FACTOR IIE, ALPHA SUBUNIT"/>
    <property type="match status" value="1"/>
</dbReference>
<keyword evidence="7" id="KW-1185">Reference proteome</keyword>
<gene>
    <name evidence="4" type="primary">tfe</name>
    <name evidence="6" type="ORF">SZ63_09325</name>
</gene>
<dbReference type="InterPro" id="IPR024550">
    <property type="entry name" value="TFIIEa/SarR/Rpc3_HTH_dom"/>
</dbReference>
<name>A0A0H1QYE3_9EURY</name>
<evidence type="ECO:0000256" key="1">
    <source>
        <dbReference type="ARBA" id="ARBA00023015"/>
    </source>
</evidence>
<dbReference type="GO" id="GO:0006367">
    <property type="term" value="P:transcription initiation at RNA polymerase II promoter"/>
    <property type="evidence" value="ECO:0007669"/>
    <property type="project" value="InterPro"/>
</dbReference>
<feature type="domain" description="HTH TFE/IIEalpha-type" evidence="5">
    <location>
        <begin position="9"/>
        <end position="92"/>
    </location>
</feature>
<dbReference type="EMBL" id="JXOJ01000004">
    <property type="protein sequence ID" value="KLK87804.1"/>
    <property type="molecule type" value="Genomic_DNA"/>
</dbReference>
<dbReference type="OrthoDB" id="5935at2157"/>
<comment type="similarity">
    <text evidence="4">Belongs to the TFE family.</text>
</comment>
<reference evidence="6 7" key="1">
    <citation type="journal article" date="2015" name="Int. J. Syst. Evol. Microbiol.">
        <title>Methanoculleus sediminis sp. nov., a methanogen from sediments near a submarine mud volcano.</title>
        <authorList>
            <person name="Chen S.C."/>
            <person name="Chen M.F."/>
            <person name="Lai M.C."/>
            <person name="Weng C.Y."/>
            <person name="Wu S.Y."/>
            <person name="Lin S."/>
            <person name="Yang T.F."/>
            <person name="Chen P.C."/>
        </authorList>
    </citation>
    <scope>NUCLEOTIDE SEQUENCE [LARGE SCALE GENOMIC DNA]</scope>
    <source>
        <strain evidence="6 7">S3Fa</strain>
    </source>
</reference>
<dbReference type="HAMAP" id="MF_01909">
    <property type="entry name" value="TFE_arch"/>
    <property type="match status" value="1"/>
</dbReference>
<keyword evidence="1 4" id="KW-0805">Transcription regulation</keyword>
<evidence type="ECO:0000313" key="6">
    <source>
        <dbReference type="EMBL" id="KLK87804.1"/>
    </source>
</evidence>
<dbReference type="SUPFAM" id="SSF46785">
    <property type="entry name" value="Winged helix' DNA-binding domain"/>
    <property type="match status" value="1"/>
</dbReference>
<comment type="caution">
    <text evidence="6">The sequence shown here is derived from an EMBL/GenBank/DDBJ whole genome shotgun (WGS) entry which is preliminary data.</text>
</comment>
<dbReference type="InterPro" id="IPR016481">
    <property type="entry name" value="TF_E_archaea"/>
</dbReference>
<dbReference type="InterPro" id="IPR036388">
    <property type="entry name" value="WH-like_DNA-bd_sf"/>
</dbReference>
<sequence length="173" mass="20416">MVSVTELLDDPAINAYILRMIGEEGIELLRRFPEGGEHSDEELAEMTGVNLNTVRHTLYTLYERRLAEYRRLKNTETGWLTYLWHLRLDRVHDVLEEQVRDVLEHLDARLAYEEKNDFYMCRNCSVIYTFTDAANWNFECPNCEEMLEHFDNELIAAALRKRIDRIKESLGSA</sequence>
<keyword evidence="3 4" id="KW-0804">Transcription</keyword>
<comment type="function">
    <text evidence="4">Transcription factor that plays a role in the activation of archaeal genes transcribed by RNA polymerase. Facilitates transcription initiation by enhancing TATA-box recognition by TATA-box-binding protein (Tbp), and transcription factor B (Tfb) and RNA polymerase recruitment. Not absolutely required for transcription in vitro, but particularly important in cases where Tbp or Tfb function is not optimal. It dynamically alters the nucleic acid-binding properties of RNA polymerases by stabilizing the initiation complex and destabilizing elongation complexes. Seems to translocate with the RNA polymerase following initiation and acts by binding to the non template strand of the transcription bubble in elongation complexes.</text>
</comment>
<dbReference type="PROSITE" id="PS51344">
    <property type="entry name" value="HTH_TFE_IIE"/>
    <property type="match status" value="1"/>
</dbReference>
<evidence type="ECO:0000313" key="7">
    <source>
        <dbReference type="Proteomes" id="UP000035301"/>
    </source>
</evidence>
<dbReference type="STRING" id="1550566.SZ63_09325"/>
<dbReference type="PANTHER" id="PTHR13097:SF7">
    <property type="entry name" value="GENERAL TRANSCRIPTION FACTOR IIE SUBUNIT 1"/>
    <property type="match status" value="1"/>
</dbReference>
<dbReference type="Pfam" id="PF02002">
    <property type="entry name" value="TFIIE_alpha"/>
    <property type="match status" value="1"/>
</dbReference>
<evidence type="ECO:0000256" key="3">
    <source>
        <dbReference type="ARBA" id="ARBA00023163"/>
    </source>
</evidence>
<organism evidence="6 7">
    <name type="scientific">Methanoculleus sediminis</name>
    <dbReference type="NCBI Taxonomy" id="1550566"/>
    <lineage>
        <taxon>Archaea</taxon>
        <taxon>Methanobacteriati</taxon>
        <taxon>Methanobacteriota</taxon>
        <taxon>Stenosarchaea group</taxon>
        <taxon>Methanomicrobia</taxon>
        <taxon>Methanomicrobiales</taxon>
        <taxon>Methanomicrobiaceae</taxon>
        <taxon>Methanoculleus</taxon>
    </lineage>
</organism>
<dbReference type="RefSeq" id="WP_048184537.1">
    <property type="nucleotide sequence ID" value="NZ_JXOJ01000004.1"/>
</dbReference>
<dbReference type="SMART" id="SM00531">
    <property type="entry name" value="TFIIE"/>
    <property type="match status" value="1"/>
</dbReference>
<protein>
    <recommendedName>
        <fullName evidence="4">Transcription factor E</fullName>
        <shortName evidence="4">TFE</shortName>
    </recommendedName>
    <alternativeName>
        <fullName evidence="4">TFIIE subunit alpha homolog</fullName>
    </alternativeName>
    <alternativeName>
        <fullName evidence="4">Transcription initiation factor TFIIE</fullName>
    </alternativeName>
</protein>
<evidence type="ECO:0000256" key="4">
    <source>
        <dbReference type="HAMAP-Rule" id="MF_01909"/>
    </source>
</evidence>
<dbReference type="InterPro" id="IPR017919">
    <property type="entry name" value="TFIIE/TFIIEa_HTH"/>
</dbReference>